<dbReference type="Proteomes" id="UP001420932">
    <property type="component" value="Unassembled WGS sequence"/>
</dbReference>
<proteinExistence type="predicted"/>
<protein>
    <submittedName>
        <fullName evidence="1">Uncharacterized protein</fullName>
    </submittedName>
</protein>
<gene>
    <name evidence="1" type="ORF">Syun_000781</name>
</gene>
<organism evidence="1 2">
    <name type="scientific">Stephania yunnanensis</name>
    <dbReference type="NCBI Taxonomy" id="152371"/>
    <lineage>
        <taxon>Eukaryota</taxon>
        <taxon>Viridiplantae</taxon>
        <taxon>Streptophyta</taxon>
        <taxon>Embryophyta</taxon>
        <taxon>Tracheophyta</taxon>
        <taxon>Spermatophyta</taxon>
        <taxon>Magnoliopsida</taxon>
        <taxon>Ranunculales</taxon>
        <taxon>Menispermaceae</taxon>
        <taxon>Menispermoideae</taxon>
        <taxon>Cissampelideae</taxon>
        <taxon>Stephania</taxon>
    </lineage>
</organism>
<evidence type="ECO:0000313" key="1">
    <source>
        <dbReference type="EMBL" id="KAK9168641.1"/>
    </source>
</evidence>
<comment type="caution">
    <text evidence="1">The sequence shown here is derived from an EMBL/GenBank/DDBJ whole genome shotgun (WGS) entry which is preliminary data.</text>
</comment>
<accession>A0AAP0QA86</accession>
<dbReference type="AlphaFoldDB" id="A0AAP0QA86"/>
<reference evidence="1 2" key="1">
    <citation type="submission" date="2024-01" db="EMBL/GenBank/DDBJ databases">
        <title>Genome assemblies of Stephania.</title>
        <authorList>
            <person name="Yang L."/>
        </authorList>
    </citation>
    <scope>NUCLEOTIDE SEQUENCE [LARGE SCALE GENOMIC DNA]</scope>
    <source>
        <strain evidence="1">YNDBR</strain>
        <tissue evidence="1">Leaf</tissue>
    </source>
</reference>
<evidence type="ECO:0000313" key="2">
    <source>
        <dbReference type="Proteomes" id="UP001420932"/>
    </source>
</evidence>
<sequence length="58" mass="6914">MLKVETLMVECRDRHYKFDLDTQVAETPQESAEEIQTYARYRYPTMSKTQGGFKHQIN</sequence>
<name>A0AAP0QA86_9MAGN</name>
<keyword evidence="2" id="KW-1185">Reference proteome</keyword>
<dbReference type="EMBL" id="JBBNAF010000001">
    <property type="protein sequence ID" value="KAK9168641.1"/>
    <property type="molecule type" value="Genomic_DNA"/>
</dbReference>